<name>A0ABW1I8Z3_9PSEU</name>
<dbReference type="InterPro" id="IPR029000">
    <property type="entry name" value="Cyclophilin-like_dom_sf"/>
</dbReference>
<feature type="domain" description="Carboxyltransferase" evidence="4">
    <location>
        <begin position="26"/>
        <end position="314"/>
    </location>
</feature>
<evidence type="ECO:0000256" key="3">
    <source>
        <dbReference type="ARBA" id="ARBA00022840"/>
    </source>
</evidence>
<dbReference type="RefSeq" id="WP_379567201.1">
    <property type="nucleotide sequence ID" value="NZ_JBHSQK010000043.1"/>
</dbReference>
<dbReference type="SUPFAM" id="SSF50891">
    <property type="entry name" value="Cyclophilin-like"/>
    <property type="match status" value="1"/>
</dbReference>
<keyword evidence="3" id="KW-0067">ATP-binding</keyword>
<evidence type="ECO:0000313" key="6">
    <source>
        <dbReference type="Proteomes" id="UP001596119"/>
    </source>
</evidence>
<dbReference type="NCBIfam" id="TIGR00724">
    <property type="entry name" value="urea_amlyse_rel"/>
    <property type="match status" value="1"/>
</dbReference>
<evidence type="ECO:0000256" key="2">
    <source>
        <dbReference type="ARBA" id="ARBA00022801"/>
    </source>
</evidence>
<dbReference type="Pfam" id="PF02626">
    <property type="entry name" value="CT_A_B"/>
    <property type="match status" value="1"/>
</dbReference>
<dbReference type="InterPro" id="IPR003778">
    <property type="entry name" value="CT_A_B"/>
</dbReference>
<evidence type="ECO:0000313" key="5">
    <source>
        <dbReference type="EMBL" id="MFC5950062.1"/>
    </source>
</evidence>
<evidence type="ECO:0000259" key="4">
    <source>
        <dbReference type="SMART" id="SM00797"/>
    </source>
</evidence>
<organism evidence="5 6">
    <name type="scientific">Pseudonocardia lutea</name>
    <dbReference type="NCBI Taxonomy" id="2172015"/>
    <lineage>
        <taxon>Bacteria</taxon>
        <taxon>Bacillati</taxon>
        <taxon>Actinomycetota</taxon>
        <taxon>Actinomycetes</taxon>
        <taxon>Pseudonocardiales</taxon>
        <taxon>Pseudonocardiaceae</taxon>
        <taxon>Pseudonocardia</taxon>
    </lineage>
</organism>
<dbReference type="SMART" id="SM00797">
    <property type="entry name" value="AHS2"/>
    <property type="match status" value="1"/>
</dbReference>
<dbReference type="PANTHER" id="PTHR43309">
    <property type="entry name" value="5-OXOPROLINASE SUBUNIT C"/>
    <property type="match status" value="1"/>
</dbReference>
<dbReference type="PANTHER" id="PTHR43309:SF3">
    <property type="entry name" value="5-OXOPROLINASE SUBUNIT C"/>
    <property type="match status" value="1"/>
</dbReference>
<dbReference type="EMBL" id="JBHSQK010000043">
    <property type="protein sequence ID" value="MFC5950062.1"/>
    <property type="molecule type" value="Genomic_DNA"/>
</dbReference>
<protein>
    <submittedName>
        <fullName evidence="5">Biotin-dependent carboxyltransferase family protein</fullName>
    </submittedName>
</protein>
<sequence>MSGTIEVRKPGLATTVQDTGRTGYYHLGIPPSGALDQYSSTAANLLVGNPAGAAVLEMVYMGPELRFTAAATVAVAGAEMVPKVNGEERPVWESFPVAEGDVLDFGYLQAGARAYLAVSGGIDVPEVLGSRSTYGLGALGGLDGRPLAEGDVLPVGGGPGRPGLSVPAELRPAFGKEVEVRVLMGLYDHRLTAAGRSTFLDTTWTLTPVADRIGFRYGGAELETVEREPPFGAGQDPSNIVDAPYPIGSIQVPGGVEPIVLHRDAVSGGGYMMVATVLSGDLDVVAQSAPRTRTRFVEVDLDGALAARAERRRRVERLREALAP</sequence>
<proteinExistence type="predicted"/>
<dbReference type="InterPro" id="IPR052708">
    <property type="entry name" value="PxpC"/>
</dbReference>
<evidence type="ECO:0000256" key="1">
    <source>
        <dbReference type="ARBA" id="ARBA00022741"/>
    </source>
</evidence>
<dbReference type="Gene3D" id="2.40.100.10">
    <property type="entry name" value="Cyclophilin-like"/>
    <property type="match status" value="1"/>
</dbReference>
<accession>A0ABW1I8Z3</accession>
<keyword evidence="2" id="KW-0378">Hydrolase</keyword>
<comment type="caution">
    <text evidence="5">The sequence shown here is derived from an EMBL/GenBank/DDBJ whole genome shotgun (WGS) entry which is preliminary data.</text>
</comment>
<keyword evidence="6" id="KW-1185">Reference proteome</keyword>
<gene>
    <name evidence="5" type="ORF">ACFQH9_17460</name>
</gene>
<reference evidence="6" key="1">
    <citation type="journal article" date="2019" name="Int. J. Syst. Evol. Microbiol.">
        <title>The Global Catalogue of Microorganisms (GCM) 10K type strain sequencing project: providing services to taxonomists for standard genome sequencing and annotation.</title>
        <authorList>
            <consortium name="The Broad Institute Genomics Platform"/>
            <consortium name="The Broad Institute Genome Sequencing Center for Infectious Disease"/>
            <person name="Wu L."/>
            <person name="Ma J."/>
        </authorList>
    </citation>
    <scope>NUCLEOTIDE SEQUENCE [LARGE SCALE GENOMIC DNA]</scope>
    <source>
        <strain evidence="6">CGMCC 4.7397</strain>
    </source>
</reference>
<dbReference type="Proteomes" id="UP001596119">
    <property type="component" value="Unassembled WGS sequence"/>
</dbReference>
<keyword evidence="1" id="KW-0547">Nucleotide-binding</keyword>